<proteinExistence type="predicted"/>
<keyword evidence="2" id="KW-1185">Reference proteome</keyword>
<gene>
    <name evidence="1" type="primary">yabP</name>
    <name evidence="1" type="ORF">GTO89_07135</name>
</gene>
<dbReference type="InterPro" id="IPR022476">
    <property type="entry name" value="Spore_YabP/YqfC"/>
</dbReference>
<dbReference type="NCBIfam" id="TIGR02892">
    <property type="entry name" value="spore_yabP"/>
    <property type="match status" value="1"/>
</dbReference>
<organism evidence="1 2">
    <name type="scientific">Heliomicrobium gestii</name>
    <name type="common">Heliobacterium gestii</name>
    <dbReference type="NCBI Taxonomy" id="2699"/>
    <lineage>
        <taxon>Bacteria</taxon>
        <taxon>Bacillati</taxon>
        <taxon>Bacillota</taxon>
        <taxon>Clostridia</taxon>
        <taxon>Eubacteriales</taxon>
        <taxon>Heliobacteriaceae</taxon>
        <taxon>Heliomicrobium</taxon>
    </lineage>
</organism>
<reference evidence="1 2" key="1">
    <citation type="submission" date="2020-01" db="EMBL/GenBank/DDBJ databases">
        <title>Whole genome sequence of Heliobacterium gestii DSM 11169.</title>
        <authorList>
            <person name="Kyndt J.A."/>
            <person name="Meyer T.E."/>
        </authorList>
    </citation>
    <scope>NUCLEOTIDE SEQUENCE [LARGE SCALE GENOMIC DNA]</scope>
    <source>
        <strain evidence="1 2">DSM 11169</strain>
    </source>
</reference>
<dbReference type="GO" id="GO:0030435">
    <property type="term" value="P:sporulation resulting in formation of a cellular spore"/>
    <property type="evidence" value="ECO:0007669"/>
    <property type="project" value="InterPro"/>
</dbReference>
<comment type="caution">
    <text evidence="1">The sequence shown here is derived from an EMBL/GenBank/DDBJ whole genome shotgun (WGS) entry which is preliminary data.</text>
</comment>
<dbReference type="Pfam" id="PF07873">
    <property type="entry name" value="YabP"/>
    <property type="match status" value="1"/>
</dbReference>
<dbReference type="Gene3D" id="2.60.40.2000">
    <property type="match status" value="1"/>
</dbReference>
<dbReference type="EMBL" id="WXEX01000005">
    <property type="protein sequence ID" value="MZP42812.1"/>
    <property type="molecule type" value="Genomic_DNA"/>
</dbReference>
<dbReference type="AlphaFoldDB" id="A0A845L865"/>
<accession>A0A845L865</accession>
<dbReference type="RefSeq" id="WP_161261389.1">
    <property type="nucleotide sequence ID" value="NZ_JAFBDC010000004.1"/>
</dbReference>
<dbReference type="OrthoDB" id="9795125at2"/>
<dbReference type="InterPro" id="IPR012504">
    <property type="entry name" value="Spore_YabP"/>
</dbReference>
<dbReference type="Proteomes" id="UP000471031">
    <property type="component" value="Unassembled WGS sequence"/>
</dbReference>
<name>A0A845L865_HELGE</name>
<dbReference type="InterPro" id="IPR038705">
    <property type="entry name" value="YabP_sf"/>
</dbReference>
<evidence type="ECO:0000313" key="2">
    <source>
        <dbReference type="Proteomes" id="UP000471031"/>
    </source>
</evidence>
<protein>
    <submittedName>
        <fullName evidence="1">Sporulation protein YabP</fullName>
    </submittedName>
</protein>
<sequence>MDVHGDKAHGFAVTDRKSITIRGVTQVGAFDEVEIYMATVRGPLLLRGEGLQITQLNLDDKILSVEGRIDSVQYVEEQSPQNLKQKGKNLLERLLR</sequence>
<evidence type="ECO:0000313" key="1">
    <source>
        <dbReference type="EMBL" id="MZP42812.1"/>
    </source>
</evidence>